<dbReference type="RefSeq" id="WP_135260270.1">
    <property type="nucleotide sequence ID" value="NZ_SJZF01000011.1"/>
</dbReference>
<name>A0A4Y9FCD1_9DEIN</name>
<evidence type="ECO:0000313" key="2">
    <source>
        <dbReference type="EMBL" id="TFU26153.1"/>
    </source>
</evidence>
<proteinExistence type="predicted"/>
<keyword evidence="1" id="KW-0472">Membrane</keyword>
<gene>
    <name evidence="2" type="ORF">E0687_07105</name>
</gene>
<dbReference type="EMBL" id="SJZF01000011">
    <property type="protein sequence ID" value="TFU26153.1"/>
    <property type="molecule type" value="Genomic_DNA"/>
</dbReference>
<sequence>MKMLRAVKWGFLSSLVVSLGVMLSAAIVALVGGQVADQLPVTAKVLWFVYLGLLLAVPSAIVLRLADQVEAFGVEGFERVSEDVVDMSLERGEGPRKKEEVLKDLLLFKGRLYRFAVKVWFFASALAGFYVGIGLLVSTWGWWLGLIVAVFPFLVATLAYRVFQMLRNSRKGSAEGILRQLRPLLGHVVGG</sequence>
<evidence type="ECO:0000256" key="1">
    <source>
        <dbReference type="SAM" id="Phobius"/>
    </source>
</evidence>
<reference evidence="2 3" key="1">
    <citation type="submission" date="2019-03" db="EMBL/GenBank/DDBJ databases">
        <title>Thermus tengchongensis species for the arsenic transformation mechanism.</title>
        <authorList>
            <person name="Yuan G.C."/>
        </authorList>
    </citation>
    <scope>NUCLEOTIDE SEQUENCE [LARGE SCALE GENOMIC DNA]</scope>
    <source>
        <strain evidence="2 3">15W</strain>
    </source>
</reference>
<evidence type="ECO:0000313" key="3">
    <source>
        <dbReference type="Proteomes" id="UP000297668"/>
    </source>
</evidence>
<comment type="caution">
    <text evidence="2">The sequence shown here is derived from an EMBL/GenBank/DDBJ whole genome shotgun (WGS) entry which is preliminary data.</text>
</comment>
<feature type="transmembrane region" description="Helical" evidence="1">
    <location>
        <begin position="115"/>
        <end position="136"/>
    </location>
</feature>
<accession>A0A4Y9FCD1</accession>
<dbReference type="Proteomes" id="UP000297668">
    <property type="component" value="Unassembled WGS sequence"/>
</dbReference>
<feature type="transmembrane region" description="Helical" evidence="1">
    <location>
        <begin position="142"/>
        <end position="163"/>
    </location>
</feature>
<protein>
    <submittedName>
        <fullName evidence="2">Uncharacterized protein</fullName>
    </submittedName>
</protein>
<keyword evidence="1" id="KW-1133">Transmembrane helix</keyword>
<organism evidence="2 3">
    <name type="scientific">Thermus tengchongensis</name>
    <dbReference type="NCBI Taxonomy" id="1214928"/>
    <lineage>
        <taxon>Bacteria</taxon>
        <taxon>Thermotogati</taxon>
        <taxon>Deinococcota</taxon>
        <taxon>Deinococci</taxon>
        <taxon>Thermales</taxon>
        <taxon>Thermaceae</taxon>
        <taxon>Thermus</taxon>
    </lineage>
</organism>
<dbReference type="AlphaFoldDB" id="A0A4Y9FCD1"/>
<feature type="transmembrane region" description="Helical" evidence="1">
    <location>
        <begin position="45"/>
        <end position="66"/>
    </location>
</feature>
<keyword evidence="1" id="KW-0812">Transmembrane</keyword>